<dbReference type="PROSITE" id="PS01167">
    <property type="entry name" value="RIBOSOMAL_L17"/>
    <property type="match status" value="1"/>
</dbReference>
<dbReference type="Pfam" id="PF01196">
    <property type="entry name" value="Ribosomal_L17"/>
    <property type="match status" value="1"/>
</dbReference>
<dbReference type="GO" id="GO:0022625">
    <property type="term" value="C:cytosolic large ribosomal subunit"/>
    <property type="evidence" value="ECO:0007669"/>
    <property type="project" value="TreeGrafter"/>
</dbReference>
<dbReference type="HAMAP" id="MF_01368">
    <property type="entry name" value="Ribosomal_bL17"/>
    <property type="match status" value="1"/>
</dbReference>
<dbReference type="PANTHER" id="PTHR14413">
    <property type="entry name" value="RIBOSOMAL PROTEIN L17"/>
    <property type="match status" value="1"/>
</dbReference>
<dbReference type="GO" id="GO:0003735">
    <property type="term" value="F:structural constituent of ribosome"/>
    <property type="evidence" value="ECO:0007669"/>
    <property type="project" value="InterPro"/>
</dbReference>
<gene>
    <name evidence="4" type="primary">rplQ</name>
    <name evidence="6" type="ORF">HGMM_F27B02C15</name>
</gene>
<keyword evidence="2 4" id="KW-0689">Ribosomal protein</keyword>
<dbReference type="InterPro" id="IPR047859">
    <property type="entry name" value="Ribosomal_bL17_CS"/>
</dbReference>
<keyword evidence="3 4" id="KW-0687">Ribonucleoprotein</keyword>
<evidence type="ECO:0000256" key="2">
    <source>
        <dbReference type="ARBA" id="ARBA00022980"/>
    </source>
</evidence>
<comment type="subunit">
    <text evidence="4">Part of the 50S ribosomal subunit. Contacts protein L32.</text>
</comment>
<dbReference type="AlphaFoldDB" id="H5SGM7"/>
<protein>
    <recommendedName>
        <fullName evidence="4">Large ribosomal subunit protein bL17</fullName>
    </recommendedName>
</protein>
<name>H5SGM7_9BACT</name>
<dbReference type="NCBIfam" id="TIGR00059">
    <property type="entry name" value="L17"/>
    <property type="match status" value="1"/>
</dbReference>
<dbReference type="Gene3D" id="3.90.1030.10">
    <property type="entry name" value="Ribosomal protein L17"/>
    <property type="match status" value="1"/>
</dbReference>
<reference evidence="6" key="2">
    <citation type="journal article" date="2012" name="PLoS ONE">
        <title>A Deeply Branching Thermophilic Bacterium with an Ancient Acetyl-CoA Pathway Dominates a Subsurface Ecosystem.</title>
        <authorList>
            <person name="Takami H."/>
            <person name="Noguchi H."/>
            <person name="Takaki Y."/>
            <person name="Uchiyama I."/>
            <person name="Toyoda A."/>
            <person name="Nishi S."/>
            <person name="Chee G.-J."/>
            <person name="Arai W."/>
            <person name="Nunoura T."/>
            <person name="Itoh T."/>
            <person name="Hattori M."/>
            <person name="Takai K."/>
        </authorList>
    </citation>
    <scope>NUCLEOTIDE SEQUENCE</scope>
</reference>
<dbReference type="InterPro" id="IPR036373">
    <property type="entry name" value="Ribosomal_bL17_sf"/>
</dbReference>
<dbReference type="GO" id="GO:0006412">
    <property type="term" value="P:translation"/>
    <property type="evidence" value="ECO:0007669"/>
    <property type="project" value="UniProtKB-UniRule"/>
</dbReference>
<evidence type="ECO:0000313" key="6">
    <source>
        <dbReference type="EMBL" id="BAL55313.1"/>
    </source>
</evidence>
<dbReference type="PANTHER" id="PTHR14413:SF16">
    <property type="entry name" value="LARGE RIBOSOMAL SUBUNIT PROTEIN BL17M"/>
    <property type="match status" value="1"/>
</dbReference>
<reference evidence="6" key="1">
    <citation type="journal article" date="2005" name="Environ. Microbiol.">
        <title>Genetic and functional properties of uncultivated thermophilic crenarchaeotes from a subsurface gold mine as revealed by analysis of genome fragments.</title>
        <authorList>
            <person name="Nunoura T."/>
            <person name="Hirayama H."/>
            <person name="Takami H."/>
            <person name="Oida H."/>
            <person name="Nishi S."/>
            <person name="Shimamura S."/>
            <person name="Suzuki Y."/>
            <person name="Inagaki F."/>
            <person name="Takai K."/>
            <person name="Nealson K.H."/>
            <person name="Horikoshi K."/>
        </authorList>
    </citation>
    <scope>NUCLEOTIDE SEQUENCE</scope>
</reference>
<evidence type="ECO:0000256" key="4">
    <source>
        <dbReference type="HAMAP-Rule" id="MF_01368"/>
    </source>
</evidence>
<proteinExistence type="inferred from homology"/>
<sequence length="151" mass="17210">MRHRDKVKKLKRTRSHRKALLCHLATALILHKRIVTTEAKAKALRPFVERLITRARKAVLRERSGQLPAGWSVDLHQRRFVGRFIRDTKALQELFGTIAPKVLERPGGYTRVVKLGLYRRGDGARMAMIELVDWAALAETAPHQTETVTAS</sequence>
<evidence type="ECO:0000256" key="5">
    <source>
        <dbReference type="RuleBase" id="RU000660"/>
    </source>
</evidence>
<evidence type="ECO:0000256" key="3">
    <source>
        <dbReference type="ARBA" id="ARBA00023274"/>
    </source>
</evidence>
<dbReference type="SUPFAM" id="SSF64263">
    <property type="entry name" value="Prokaryotic ribosomal protein L17"/>
    <property type="match status" value="1"/>
</dbReference>
<dbReference type="EMBL" id="AP011715">
    <property type="protein sequence ID" value="BAL55313.1"/>
    <property type="molecule type" value="Genomic_DNA"/>
</dbReference>
<accession>H5SGM7</accession>
<organism evidence="6">
    <name type="scientific">uncultured Chlorobiota bacterium</name>
    <dbReference type="NCBI Taxonomy" id="156405"/>
    <lineage>
        <taxon>Bacteria</taxon>
        <taxon>Pseudomonadati</taxon>
        <taxon>Chlorobiota</taxon>
        <taxon>environmental samples</taxon>
    </lineage>
</organism>
<evidence type="ECO:0000256" key="1">
    <source>
        <dbReference type="ARBA" id="ARBA00008777"/>
    </source>
</evidence>
<dbReference type="InterPro" id="IPR000456">
    <property type="entry name" value="Ribosomal_bL17"/>
</dbReference>
<comment type="similarity">
    <text evidence="1 4 5">Belongs to the bacterial ribosomal protein bL17 family.</text>
</comment>